<dbReference type="CDD" id="cd06171">
    <property type="entry name" value="Sigma70_r4"/>
    <property type="match status" value="1"/>
</dbReference>
<dbReference type="SUPFAM" id="SSF88946">
    <property type="entry name" value="Sigma2 domain of RNA polymerase sigma factors"/>
    <property type="match status" value="1"/>
</dbReference>
<evidence type="ECO:0000256" key="5">
    <source>
        <dbReference type="ARBA" id="ARBA00023163"/>
    </source>
</evidence>
<dbReference type="PANTHER" id="PTHR43133:SF50">
    <property type="entry name" value="ECF RNA POLYMERASE SIGMA FACTOR SIGM"/>
    <property type="match status" value="1"/>
</dbReference>
<dbReference type="InterPro" id="IPR013249">
    <property type="entry name" value="RNA_pol_sigma70_r4_t2"/>
</dbReference>
<dbReference type="InterPro" id="IPR014284">
    <property type="entry name" value="RNA_pol_sigma-70_dom"/>
</dbReference>
<comment type="caution">
    <text evidence="7">The sequence shown here is derived from an EMBL/GenBank/DDBJ whole genome shotgun (WGS) entry which is preliminary data.</text>
</comment>
<dbReference type="Pfam" id="PF08281">
    <property type="entry name" value="Sigma70_r4_2"/>
    <property type="match status" value="1"/>
</dbReference>
<dbReference type="PANTHER" id="PTHR43133">
    <property type="entry name" value="RNA POLYMERASE ECF-TYPE SIGMA FACTO"/>
    <property type="match status" value="1"/>
</dbReference>
<dbReference type="InterPro" id="IPR039425">
    <property type="entry name" value="RNA_pol_sigma-70-like"/>
</dbReference>
<dbReference type="InterPro" id="IPR013324">
    <property type="entry name" value="RNA_pol_sigma_r3/r4-like"/>
</dbReference>
<dbReference type="GO" id="GO:0006352">
    <property type="term" value="P:DNA-templated transcription initiation"/>
    <property type="evidence" value="ECO:0007669"/>
    <property type="project" value="InterPro"/>
</dbReference>
<name>A0A8J3YK30_9ACTN</name>
<accession>A0A8J3YK30</accession>
<evidence type="ECO:0000313" key="8">
    <source>
        <dbReference type="Proteomes" id="UP000619260"/>
    </source>
</evidence>
<dbReference type="AlphaFoldDB" id="A0A8J3YK30"/>
<feature type="domain" description="RNA polymerase sigma factor 70 region 4 type 2" evidence="6">
    <location>
        <begin position="112"/>
        <end position="163"/>
    </location>
</feature>
<dbReference type="InterPro" id="IPR036388">
    <property type="entry name" value="WH-like_DNA-bd_sf"/>
</dbReference>
<dbReference type="Proteomes" id="UP000619260">
    <property type="component" value="Unassembled WGS sequence"/>
</dbReference>
<dbReference type="Gene3D" id="1.10.10.10">
    <property type="entry name" value="Winged helix-like DNA-binding domain superfamily/Winged helix DNA-binding domain"/>
    <property type="match status" value="1"/>
</dbReference>
<gene>
    <name evidence="7" type="ORF">Val02_36750</name>
</gene>
<keyword evidence="2" id="KW-0805">Transcription regulation</keyword>
<evidence type="ECO:0000256" key="4">
    <source>
        <dbReference type="ARBA" id="ARBA00023125"/>
    </source>
</evidence>
<dbReference type="GO" id="GO:0016987">
    <property type="term" value="F:sigma factor activity"/>
    <property type="evidence" value="ECO:0007669"/>
    <property type="project" value="UniProtKB-KW"/>
</dbReference>
<keyword evidence="8" id="KW-1185">Reference proteome</keyword>
<comment type="similarity">
    <text evidence="1">Belongs to the sigma-70 factor family. ECF subfamily.</text>
</comment>
<evidence type="ECO:0000313" key="7">
    <source>
        <dbReference type="EMBL" id="GIJ46789.1"/>
    </source>
</evidence>
<sequence length="174" mass="19271">MTAETARAPAPRSEPPPDAFETFYAESVDRVYRALAVTLVDVALAREATDEAMTRAYLHWSKVSRLNNPGGWVFRVGLNWATSWRRKLRRERPLADDFPRPAAAHHDTADAAVTEALTALPVQQRAVVVCRVLLDLSTVDTATVLGLPEGTVRSRLSRALAALRADLTRPEEDR</sequence>
<evidence type="ECO:0000259" key="6">
    <source>
        <dbReference type="Pfam" id="PF08281"/>
    </source>
</evidence>
<evidence type="ECO:0000256" key="1">
    <source>
        <dbReference type="ARBA" id="ARBA00010641"/>
    </source>
</evidence>
<dbReference type="Gene3D" id="1.10.1740.10">
    <property type="match status" value="1"/>
</dbReference>
<keyword evidence="5" id="KW-0804">Transcription</keyword>
<dbReference type="SUPFAM" id="SSF88659">
    <property type="entry name" value="Sigma3 and sigma4 domains of RNA polymerase sigma factors"/>
    <property type="match status" value="1"/>
</dbReference>
<evidence type="ECO:0000256" key="2">
    <source>
        <dbReference type="ARBA" id="ARBA00023015"/>
    </source>
</evidence>
<dbReference type="NCBIfam" id="TIGR02937">
    <property type="entry name" value="sigma70-ECF"/>
    <property type="match status" value="1"/>
</dbReference>
<proteinExistence type="inferred from homology"/>
<reference evidence="7" key="1">
    <citation type="submission" date="2021-01" db="EMBL/GenBank/DDBJ databases">
        <title>Whole genome shotgun sequence of Virgisporangium aliadipatigenens NBRC 105644.</title>
        <authorList>
            <person name="Komaki H."/>
            <person name="Tamura T."/>
        </authorList>
    </citation>
    <scope>NUCLEOTIDE SEQUENCE</scope>
    <source>
        <strain evidence="7">NBRC 105644</strain>
    </source>
</reference>
<organism evidence="7 8">
    <name type="scientific">Virgisporangium aliadipatigenens</name>
    <dbReference type="NCBI Taxonomy" id="741659"/>
    <lineage>
        <taxon>Bacteria</taxon>
        <taxon>Bacillati</taxon>
        <taxon>Actinomycetota</taxon>
        <taxon>Actinomycetes</taxon>
        <taxon>Micromonosporales</taxon>
        <taxon>Micromonosporaceae</taxon>
        <taxon>Virgisporangium</taxon>
    </lineage>
</organism>
<protein>
    <submittedName>
        <fullName evidence="7">Putative alternative RNA polymerase sigma factor SigM</fullName>
    </submittedName>
</protein>
<keyword evidence="4" id="KW-0238">DNA-binding</keyword>
<dbReference type="EMBL" id="BOPF01000012">
    <property type="protein sequence ID" value="GIJ46789.1"/>
    <property type="molecule type" value="Genomic_DNA"/>
</dbReference>
<evidence type="ECO:0000256" key="3">
    <source>
        <dbReference type="ARBA" id="ARBA00023082"/>
    </source>
</evidence>
<keyword evidence="3" id="KW-0731">Sigma factor</keyword>
<dbReference type="GO" id="GO:0003677">
    <property type="term" value="F:DNA binding"/>
    <property type="evidence" value="ECO:0007669"/>
    <property type="project" value="UniProtKB-KW"/>
</dbReference>
<dbReference type="InterPro" id="IPR013325">
    <property type="entry name" value="RNA_pol_sigma_r2"/>
</dbReference>
<dbReference type="RefSeq" id="WP_203900305.1">
    <property type="nucleotide sequence ID" value="NZ_BOPF01000012.1"/>
</dbReference>